<accession>A0A7R9G654</accession>
<protein>
    <submittedName>
        <fullName evidence="2">Uncharacterized protein</fullName>
    </submittedName>
</protein>
<feature type="region of interest" description="Disordered" evidence="1">
    <location>
        <begin position="36"/>
        <end position="55"/>
    </location>
</feature>
<sequence length="55" mass="5996">MTASQPWSQLGGQTRRVETRIDIEIIAPGNALSHCNPGARLAGRQDKLGPVRDKQ</sequence>
<proteinExistence type="predicted"/>
<evidence type="ECO:0000313" key="2">
    <source>
        <dbReference type="EMBL" id="CAD7267140.1"/>
    </source>
</evidence>
<organism evidence="2">
    <name type="scientific">Timema shepardi</name>
    <name type="common">Walking stick</name>
    <dbReference type="NCBI Taxonomy" id="629360"/>
    <lineage>
        <taxon>Eukaryota</taxon>
        <taxon>Metazoa</taxon>
        <taxon>Ecdysozoa</taxon>
        <taxon>Arthropoda</taxon>
        <taxon>Hexapoda</taxon>
        <taxon>Insecta</taxon>
        <taxon>Pterygota</taxon>
        <taxon>Neoptera</taxon>
        <taxon>Polyneoptera</taxon>
        <taxon>Phasmatodea</taxon>
        <taxon>Timematodea</taxon>
        <taxon>Timematoidea</taxon>
        <taxon>Timematidae</taxon>
        <taxon>Timema</taxon>
    </lineage>
</organism>
<gene>
    <name evidence="2" type="ORF">TSIB3V08_LOCUS11154</name>
</gene>
<feature type="compositionally biased region" description="Basic and acidic residues" evidence="1">
    <location>
        <begin position="43"/>
        <end position="55"/>
    </location>
</feature>
<dbReference type="EMBL" id="OC008478">
    <property type="protein sequence ID" value="CAD7267140.1"/>
    <property type="molecule type" value="Genomic_DNA"/>
</dbReference>
<name>A0A7R9G654_TIMSH</name>
<reference evidence="2" key="1">
    <citation type="submission" date="2020-11" db="EMBL/GenBank/DDBJ databases">
        <authorList>
            <person name="Tran Van P."/>
        </authorList>
    </citation>
    <scope>NUCLEOTIDE SEQUENCE</scope>
</reference>
<evidence type="ECO:0000256" key="1">
    <source>
        <dbReference type="SAM" id="MobiDB-lite"/>
    </source>
</evidence>
<dbReference type="AlphaFoldDB" id="A0A7R9G654"/>